<accession>A0AC58UH83</accession>
<keyword evidence="1" id="KW-1185">Reference proteome</keyword>
<reference evidence="2" key="2">
    <citation type="submission" date="2025-08" db="UniProtKB">
        <authorList>
            <consortium name="RefSeq"/>
        </authorList>
    </citation>
    <scope>IDENTIFICATION</scope>
    <source>
        <tissue evidence="2">Leaf</tissue>
    </source>
</reference>
<dbReference type="Proteomes" id="UP000790787">
    <property type="component" value="Chromosome 5"/>
</dbReference>
<protein>
    <submittedName>
        <fullName evidence="2">Uncharacterized protein LOC142180689</fullName>
    </submittedName>
</protein>
<proteinExistence type="predicted"/>
<reference evidence="1" key="1">
    <citation type="journal article" date="2014" name="Nat. Commun.">
        <title>The tobacco genome sequence and its comparison with those of tomato and potato.</title>
        <authorList>
            <person name="Sierro N."/>
            <person name="Battey J.N."/>
            <person name="Ouadi S."/>
            <person name="Bakaher N."/>
            <person name="Bovet L."/>
            <person name="Willig A."/>
            <person name="Goepfert S."/>
            <person name="Peitsch M.C."/>
            <person name="Ivanov N.V."/>
        </authorList>
    </citation>
    <scope>NUCLEOTIDE SEQUENCE [LARGE SCALE GENOMIC DNA]</scope>
</reference>
<evidence type="ECO:0000313" key="1">
    <source>
        <dbReference type="Proteomes" id="UP000790787"/>
    </source>
</evidence>
<sequence length="132" mass="15101">MDIGIVMKRKKRYAHGRPRIRWGTLTKDKARELEGRLFAMGAWKSSGDASTMWLTMANCVREVAREVLGVSKGFFGRHQGDWWWNDMVQGKVEANKVVYAKLVGSTSEEERRANRERYKVVRKEAKACGHGG</sequence>
<evidence type="ECO:0000313" key="2">
    <source>
        <dbReference type="RefSeq" id="XP_075108838.1"/>
    </source>
</evidence>
<organism evidence="1 2">
    <name type="scientific">Nicotiana tabacum</name>
    <name type="common">Common tobacco</name>
    <dbReference type="NCBI Taxonomy" id="4097"/>
    <lineage>
        <taxon>Eukaryota</taxon>
        <taxon>Viridiplantae</taxon>
        <taxon>Streptophyta</taxon>
        <taxon>Embryophyta</taxon>
        <taxon>Tracheophyta</taxon>
        <taxon>Spermatophyta</taxon>
        <taxon>Magnoliopsida</taxon>
        <taxon>eudicotyledons</taxon>
        <taxon>Gunneridae</taxon>
        <taxon>Pentapetalae</taxon>
        <taxon>asterids</taxon>
        <taxon>lamiids</taxon>
        <taxon>Solanales</taxon>
        <taxon>Solanaceae</taxon>
        <taxon>Nicotianoideae</taxon>
        <taxon>Nicotianeae</taxon>
        <taxon>Nicotiana</taxon>
    </lineage>
</organism>
<dbReference type="RefSeq" id="XP_075108838.1">
    <property type="nucleotide sequence ID" value="XM_075252737.1"/>
</dbReference>
<gene>
    <name evidence="2" type="primary">LOC142180689</name>
</gene>
<name>A0AC58UH83_TOBAC</name>